<feature type="compositionally biased region" description="Basic and acidic residues" evidence="1">
    <location>
        <begin position="61"/>
        <end position="72"/>
    </location>
</feature>
<dbReference type="OrthoDB" id="7994799at2"/>
<accession>A0A2R4WUI5</accession>
<evidence type="ECO:0000256" key="1">
    <source>
        <dbReference type="SAM" id="MobiDB-lite"/>
    </source>
</evidence>
<evidence type="ECO:0000256" key="2">
    <source>
        <dbReference type="SAM" id="SignalP"/>
    </source>
</evidence>
<keyword evidence="2" id="KW-0732">Signal</keyword>
<feature type="chain" id="PRO_5044578607" evidence="2">
    <location>
        <begin position="21"/>
        <end position="99"/>
    </location>
</feature>
<dbReference type="AlphaFoldDB" id="A0A2R4WUI5"/>
<dbReference type="RefSeq" id="WP_091891478.1">
    <property type="nucleotide sequence ID" value="NZ_CP028844.1"/>
</dbReference>
<gene>
    <name evidence="3" type="ORF">DA075_30150</name>
    <name evidence="4" type="ORF">DA075_34560</name>
</gene>
<evidence type="ECO:0000313" key="4">
    <source>
        <dbReference type="EMBL" id="AWB25923.1"/>
    </source>
</evidence>
<name>A0A2R4WUI5_9HYPH</name>
<dbReference type="EMBL" id="CP028844">
    <property type="protein sequence ID" value="AWB25207.1"/>
    <property type="molecule type" value="Genomic_DNA"/>
</dbReference>
<dbReference type="KEGG" id="mee:DA075_30150"/>
<keyword evidence="5" id="KW-1185">Reference proteome</keyword>
<reference evidence="3 5" key="1">
    <citation type="submission" date="2018-04" db="EMBL/GenBank/DDBJ databases">
        <title>Methylobacterium sp. PR1016A genome.</title>
        <authorList>
            <person name="Park W."/>
        </authorList>
    </citation>
    <scope>NUCLEOTIDE SEQUENCE [LARGE SCALE GENOMIC DNA]</scope>
    <source>
        <strain evidence="3 5">PR1016A</strain>
    </source>
</reference>
<feature type="signal peptide" evidence="2">
    <location>
        <begin position="1"/>
        <end position="20"/>
    </location>
</feature>
<feature type="region of interest" description="Disordered" evidence="1">
    <location>
        <begin position="47"/>
        <end position="99"/>
    </location>
</feature>
<organism evidence="3 5">
    <name type="scientific">Methylobacterium currus</name>
    <dbReference type="NCBI Taxonomy" id="2051553"/>
    <lineage>
        <taxon>Bacteria</taxon>
        <taxon>Pseudomonadati</taxon>
        <taxon>Pseudomonadota</taxon>
        <taxon>Alphaproteobacteria</taxon>
        <taxon>Hyphomicrobiales</taxon>
        <taxon>Methylobacteriaceae</taxon>
        <taxon>Methylobacterium</taxon>
    </lineage>
</organism>
<dbReference type="Proteomes" id="UP000244755">
    <property type="component" value="Chromosome 2"/>
</dbReference>
<evidence type="ECO:0000313" key="5">
    <source>
        <dbReference type="Proteomes" id="UP000244755"/>
    </source>
</evidence>
<dbReference type="EMBL" id="CP028844">
    <property type="protein sequence ID" value="AWB25923.1"/>
    <property type="molecule type" value="Genomic_DNA"/>
</dbReference>
<evidence type="ECO:0000313" key="3">
    <source>
        <dbReference type="EMBL" id="AWB25207.1"/>
    </source>
</evidence>
<sequence>MKLTVGIILASLILADPAIAAPGLQARTGPQRHHHDRSSAYALREPVTTGSLAGSTGHVRVPRDLQRRDFRSSTRGNAQFPERSPVQQNLGNTSGGPEF</sequence>
<dbReference type="KEGG" id="mee:DA075_34560"/>
<proteinExistence type="predicted"/>
<protein>
    <submittedName>
        <fullName evidence="3">Uncharacterized protein</fullName>
    </submittedName>
</protein>